<keyword evidence="6" id="KW-0479">Metal-binding</keyword>
<gene>
    <name evidence="8" type="ORF">PPNO1_LOCUS1693</name>
</gene>
<comment type="caution">
    <text evidence="8">The sequence shown here is derived from an EMBL/GenBank/DDBJ whole genome shotgun (WGS) entry which is preliminary data.</text>
</comment>
<dbReference type="AlphaFoldDB" id="A0A9P1GXX2"/>
<evidence type="ECO:0000256" key="6">
    <source>
        <dbReference type="PIRSR" id="PIRSR604254-1"/>
    </source>
</evidence>
<dbReference type="GO" id="GO:0016020">
    <property type="term" value="C:membrane"/>
    <property type="evidence" value="ECO:0007669"/>
    <property type="project" value="UniProtKB-SubCell"/>
</dbReference>
<dbReference type="PANTHER" id="PTHR20855">
    <property type="entry name" value="ADIPOR/PROGESTIN RECEPTOR-RELATED"/>
    <property type="match status" value="1"/>
</dbReference>
<keyword evidence="4 7" id="KW-1133">Transmembrane helix</keyword>
<feature type="binding site" evidence="6">
    <location>
        <position position="294"/>
    </location>
    <ligand>
        <name>Zn(2+)</name>
        <dbReference type="ChEBI" id="CHEBI:29105"/>
    </ligand>
</feature>
<feature type="transmembrane region" description="Helical" evidence="7">
    <location>
        <begin position="90"/>
        <end position="111"/>
    </location>
</feature>
<evidence type="ECO:0000313" key="9">
    <source>
        <dbReference type="Proteomes" id="UP000838763"/>
    </source>
</evidence>
<feature type="transmembrane region" description="Helical" evidence="7">
    <location>
        <begin position="292"/>
        <end position="309"/>
    </location>
</feature>
<protein>
    <recommendedName>
        <fullName evidence="10">HlyIII-domain-containing protein</fullName>
    </recommendedName>
</protein>
<evidence type="ECO:0008006" key="10">
    <source>
        <dbReference type="Google" id="ProtNLM"/>
    </source>
</evidence>
<dbReference type="Pfam" id="PF03006">
    <property type="entry name" value="HlyIII"/>
    <property type="match status" value="1"/>
</dbReference>
<keyword evidence="5 7" id="KW-0472">Membrane</keyword>
<dbReference type="GO" id="GO:0038023">
    <property type="term" value="F:signaling receptor activity"/>
    <property type="evidence" value="ECO:0007669"/>
    <property type="project" value="TreeGrafter"/>
</dbReference>
<evidence type="ECO:0000313" key="8">
    <source>
        <dbReference type="EMBL" id="CAI4211921.1"/>
    </source>
</evidence>
<keyword evidence="6" id="KW-0862">Zinc</keyword>
<feature type="transmembrane region" description="Helical" evidence="7">
    <location>
        <begin position="251"/>
        <end position="272"/>
    </location>
</feature>
<evidence type="ECO:0000256" key="2">
    <source>
        <dbReference type="ARBA" id="ARBA00007018"/>
    </source>
</evidence>
<keyword evidence="3 7" id="KW-0812">Transmembrane</keyword>
<feature type="binding site" evidence="6">
    <location>
        <position position="290"/>
    </location>
    <ligand>
        <name>Zn(2+)</name>
        <dbReference type="ChEBI" id="CHEBI:29105"/>
    </ligand>
</feature>
<feature type="transmembrane region" description="Helical" evidence="7">
    <location>
        <begin position="188"/>
        <end position="207"/>
    </location>
</feature>
<feature type="transmembrane region" description="Helical" evidence="7">
    <location>
        <begin position="162"/>
        <end position="181"/>
    </location>
</feature>
<sequence>MGPQPADDASLRHRRRRSSVSSIASVTDTLIAKAKHLESEVEKAFLLLWDDLPDWRRDNSFIYSGYRPSTSSFTDCFTSLGYLHNESVNIYSHLLGAVAFLSGAAFLYSVVAPRYDTASAADVLVFACFFGGAICCLGMSATFHAISSHSEAVARVGNKLDYSGIIFLIVGSYVPALYYGFYCDPTLMTLYLGIMILLGLGCGAVSWVDRFRTPAWRPWRAGMFVALGTSGVVPVLHALSMYEFQQMEERMSLSLVILHGLMYIFGAVLYAARWPERSFPGKFDIWGSSHQLFHMFVLMAAATHFYAMAKAFDHHHTVMGKQCL</sequence>
<organism evidence="8 9">
    <name type="scientific">Parascedosporium putredinis</name>
    <dbReference type="NCBI Taxonomy" id="1442378"/>
    <lineage>
        <taxon>Eukaryota</taxon>
        <taxon>Fungi</taxon>
        <taxon>Dikarya</taxon>
        <taxon>Ascomycota</taxon>
        <taxon>Pezizomycotina</taxon>
        <taxon>Sordariomycetes</taxon>
        <taxon>Hypocreomycetidae</taxon>
        <taxon>Microascales</taxon>
        <taxon>Microascaceae</taxon>
        <taxon>Parascedosporium</taxon>
    </lineage>
</organism>
<dbReference type="EMBL" id="CALLCH030000003">
    <property type="protein sequence ID" value="CAI4211921.1"/>
    <property type="molecule type" value="Genomic_DNA"/>
</dbReference>
<proteinExistence type="inferred from homology"/>
<comment type="similarity">
    <text evidence="2">Belongs to the ADIPOR family.</text>
</comment>
<dbReference type="Proteomes" id="UP000838763">
    <property type="component" value="Unassembled WGS sequence"/>
</dbReference>
<evidence type="ECO:0000256" key="7">
    <source>
        <dbReference type="SAM" id="Phobius"/>
    </source>
</evidence>
<keyword evidence="9" id="KW-1185">Reference proteome</keyword>
<evidence type="ECO:0000256" key="1">
    <source>
        <dbReference type="ARBA" id="ARBA00004141"/>
    </source>
</evidence>
<feature type="binding site" evidence="6">
    <location>
        <position position="144"/>
    </location>
    <ligand>
        <name>Zn(2+)</name>
        <dbReference type="ChEBI" id="CHEBI:29105"/>
    </ligand>
</feature>
<dbReference type="OrthoDB" id="529367at2759"/>
<evidence type="ECO:0000256" key="5">
    <source>
        <dbReference type="ARBA" id="ARBA00023136"/>
    </source>
</evidence>
<evidence type="ECO:0000256" key="4">
    <source>
        <dbReference type="ARBA" id="ARBA00022989"/>
    </source>
</evidence>
<feature type="transmembrane region" description="Helical" evidence="7">
    <location>
        <begin position="219"/>
        <end position="239"/>
    </location>
</feature>
<dbReference type="InterPro" id="IPR004254">
    <property type="entry name" value="AdipoR/HlyIII-related"/>
</dbReference>
<dbReference type="GO" id="GO:0006882">
    <property type="term" value="P:intracellular zinc ion homeostasis"/>
    <property type="evidence" value="ECO:0007669"/>
    <property type="project" value="TreeGrafter"/>
</dbReference>
<feature type="transmembrane region" description="Helical" evidence="7">
    <location>
        <begin position="123"/>
        <end position="142"/>
    </location>
</feature>
<dbReference type="PANTHER" id="PTHR20855:SF52">
    <property type="entry name" value="ADIPONECTIN RECEPTOR PROTEIN"/>
    <property type="match status" value="1"/>
</dbReference>
<evidence type="ECO:0000256" key="3">
    <source>
        <dbReference type="ARBA" id="ARBA00022692"/>
    </source>
</evidence>
<name>A0A9P1GXX2_9PEZI</name>
<comment type="subcellular location">
    <subcellularLocation>
        <location evidence="1">Membrane</location>
        <topology evidence="1">Multi-pass membrane protein</topology>
    </subcellularLocation>
</comment>
<dbReference type="GO" id="GO:0046872">
    <property type="term" value="F:metal ion binding"/>
    <property type="evidence" value="ECO:0007669"/>
    <property type="project" value="UniProtKB-KW"/>
</dbReference>
<reference evidence="8" key="1">
    <citation type="submission" date="2022-11" db="EMBL/GenBank/DDBJ databases">
        <authorList>
            <person name="Scott C."/>
            <person name="Bruce N."/>
        </authorList>
    </citation>
    <scope>NUCLEOTIDE SEQUENCE</scope>
</reference>
<accession>A0A9P1GXX2</accession>